<dbReference type="Pfam" id="PF00781">
    <property type="entry name" value="DAGK_cat"/>
    <property type="match status" value="1"/>
</dbReference>
<sequence length="305" mass="33244">MDDTTEEYVKVTIINTALLILNANSRNGGTADMQEGLQLLKSADITIIQKNSGSAKETAQLIQDHCDQIQLVILGGGDGTVSSAAEALYKHKLPFAILPLGTANDLARSLGISSNLPDAFQTILNNYRSKINLGVINGHYFLNAAHIGLGVTVTHELTPEVKKKWGVLSYLKAAFAAFKNNQSFRVTITANGESHQMRSIQLAIGNGRYYGGGNVIDEKSEIDDGLLCLYSLPPSTLWELLTQAPLLRYGKHSQMKKTFTISGKRIEIKTKHPKEIHADGEPVTKTPAIFEVIPQALEVIRPIPT</sequence>
<gene>
    <name evidence="2" type="ORF">J2X05_001007</name>
</gene>
<feature type="domain" description="DAGKc" evidence="1">
    <location>
        <begin position="12"/>
        <end position="140"/>
    </location>
</feature>
<name>A0ABU1UV14_9GAMM</name>
<evidence type="ECO:0000313" key="2">
    <source>
        <dbReference type="EMBL" id="MDR7089001.1"/>
    </source>
</evidence>
<proteinExistence type="predicted"/>
<dbReference type="InterPro" id="IPR017438">
    <property type="entry name" value="ATP-NAD_kinase_N"/>
</dbReference>
<keyword evidence="3" id="KW-1185">Reference proteome</keyword>
<protein>
    <submittedName>
        <fullName evidence="2">YegS/Rv2252/BmrU family lipid kinase</fullName>
    </submittedName>
</protein>
<dbReference type="InterPro" id="IPR016064">
    <property type="entry name" value="NAD/diacylglycerol_kinase_sf"/>
</dbReference>
<dbReference type="PANTHER" id="PTHR30492">
    <property type="entry name" value="METHYLGLYOXAL SYNTHASE"/>
    <property type="match status" value="1"/>
</dbReference>
<reference evidence="2 3" key="1">
    <citation type="submission" date="2023-07" db="EMBL/GenBank/DDBJ databases">
        <title>Sorghum-associated microbial communities from plants grown in Nebraska, USA.</title>
        <authorList>
            <person name="Schachtman D."/>
        </authorList>
    </citation>
    <scope>NUCLEOTIDE SEQUENCE [LARGE SCALE GENOMIC DNA]</scope>
    <source>
        <strain evidence="2 3">BE190</strain>
    </source>
</reference>
<dbReference type="RefSeq" id="WP_310069492.1">
    <property type="nucleotide sequence ID" value="NZ_JAVDVX010000002.1"/>
</dbReference>
<dbReference type="GO" id="GO:0016301">
    <property type="term" value="F:kinase activity"/>
    <property type="evidence" value="ECO:0007669"/>
    <property type="project" value="UniProtKB-KW"/>
</dbReference>
<dbReference type="Gene3D" id="2.60.200.40">
    <property type="match status" value="1"/>
</dbReference>
<organism evidence="2 3">
    <name type="scientific">Cellvibrio fibrivorans</name>
    <dbReference type="NCBI Taxonomy" id="126350"/>
    <lineage>
        <taxon>Bacteria</taxon>
        <taxon>Pseudomonadati</taxon>
        <taxon>Pseudomonadota</taxon>
        <taxon>Gammaproteobacteria</taxon>
        <taxon>Cellvibrionales</taxon>
        <taxon>Cellvibrionaceae</taxon>
        <taxon>Cellvibrio</taxon>
    </lineage>
</organism>
<keyword evidence="2" id="KW-0808">Transferase</keyword>
<dbReference type="Gene3D" id="3.40.50.10330">
    <property type="entry name" value="Probable inorganic polyphosphate/atp-NAD kinase, domain 1"/>
    <property type="match status" value="1"/>
</dbReference>
<dbReference type="NCBIfam" id="TIGR00147">
    <property type="entry name" value="YegS/Rv2252/BmrU family lipid kinase"/>
    <property type="match status" value="1"/>
</dbReference>
<dbReference type="InterPro" id="IPR001206">
    <property type="entry name" value="Diacylglycerol_kinase_cat_dom"/>
</dbReference>
<accession>A0ABU1UV14</accession>
<dbReference type="SUPFAM" id="SSF111331">
    <property type="entry name" value="NAD kinase/diacylglycerol kinase-like"/>
    <property type="match status" value="1"/>
</dbReference>
<dbReference type="PANTHER" id="PTHR30492:SF0">
    <property type="entry name" value="METHYLGLYOXAL SYNTHASE"/>
    <property type="match status" value="1"/>
</dbReference>
<dbReference type="Proteomes" id="UP001253595">
    <property type="component" value="Unassembled WGS sequence"/>
</dbReference>
<dbReference type="Pfam" id="PF19279">
    <property type="entry name" value="YegS_C"/>
    <property type="match status" value="1"/>
</dbReference>
<dbReference type="InterPro" id="IPR005218">
    <property type="entry name" value="Diacylglycerol/lipid_kinase"/>
</dbReference>
<dbReference type="InterPro" id="IPR045540">
    <property type="entry name" value="YegS/DAGK_C"/>
</dbReference>
<dbReference type="NCBIfam" id="NF009604">
    <property type="entry name" value="PRK13057.1"/>
    <property type="match status" value="1"/>
</dbReference>
<dbReference type="EMBL" id="JAVDVX010000002">
    <property type="protein sequence ID" value="MDR7089001.1"/>
    <property type="molecule type" value="Genomic_DNA"/>
</dbReference>
<dbReference type="PROSITE" id="PS50146">
    <property type="entry name" value="DAGK"/>
    <property type="match status" value="1"/>
</dbReference>
<evidence type="ECO:0000259" key="1">
    <source>
        <dbReference type="PROSITE" id="PS50146"/>
    </source>
</evidence>
<comment type="caution">
    <text evidence="2">The sequence shown here is derived from an EMBL/GenBank/DDBJ whole genome shotgun (WGS) entry which is preliminary data.</text>
</comment>
<dbReference type="InterPro" id="IPR004363">
    <property type="entry name" value="Methylgl_synth"/>
</dbReference>
<dbReference type="SMART" id="SM00046">
    <property type="entry name" value="DAGKc"/>
    <property type="match status" value="1"/>
</dbReference>
<evidence type="ECO:0000313" key="3">
    <source>
        <dbReference type="Proteomes" id="UP001253595"/>
    </source>
</evidence>
<keyword evidence="2" id="KW-0418">Kinase</keyword>